<name>A0A078A0C5_STYLE</name>
<dbReference type="AlphaFoldDB" id="A0A078A0C5"/>
<dbReference type="InterPro" id="IPR001594">
    <property type="entry name" value="Palmitoyltrfase_DHHC"/>
</dbReference>
<proteinExistence type="inferred from homology"/>
<evidence type="ECO:0000256" key="5">
    <source>
        <dbReference type="ARBA" id="ARBA00023043"/>
    </source>
</evidence>
<dbReference type="GO" id="GO:0016020">
    <property type="term" value="C:membrane"/>
    <property type="evidence" value="ECO:0007669"/>
    <property type="project" value="UniProtKB-SubCell"/>
</dbReference>
<keyword evidence="4 8" id="KW-1133">Transmembrane helix</keyword>
<evidence type="ECO:0000256" key="1">
    <source>
        <dbReference type="ARBA" id="ARBA00004141"/>
    </source>
</evidence>
<feature type="transmembrane region" description="Helical" evidence="8">
    <location>
        <begin position="502"/>
        <end position="525"/>
    </location>
</feature>
<dbReference type="InterPro" id="IPR002110">
    <property type="entry name" value="Ankyrin_rpt"/>
</dbReference>
<dbReference type="PANTHER" id="PTHR24161">
    <property type="entry name" value="ANK_REP_REGION DOMAIN-CONTAINING PROTEIN-RELATED"/>
    <property type="match status" value="1"/>
</dbReference>
<dbReference type="EMBL" id="CCKQ01004490">
    <property type="protein sequence ID" value="CDW75651.1"/>
    <property type="molecule type" value="Genomic_DNA"/>
</dbReference>
<dbReference type="EC" id="2.3.1.225" evidence="8"/>
<evidence type="ECO:0000256" key="8">
    <source>
        <dbReference type="RuleBase" id="RU079119"/>
    </source>
</evidence>
<organism evidence="11 12">
    <name type="scientific">Stylonychia lemnae</name>
    <name type="common">Ciliate</name>
    <dbReference type="NCBI Taxonomy" id="5949"/>
    <lineage>
        <taxon>Eukaryota</taxon>
        <taxon>Sar</taxon>
        <taxon>Alveolata</taxon>
        <taxon>Ciliophora</taxon>
        <taxon>Intramacronucleata</taxon>
        <taxon>Spirotrichea</taxon>
        <taxon>Stichotrichia</taxon>
        <taxon>Sporadotrichida</taxon>
        <taxon>Oxytrichidae</taxon>
        <taxon>Stylonychinae</taxon>
        <taxon>Stylonychia</taxon>
    </lineage>
</organism>
<evidence type="ECO:0000313" key="11">
    <source>
        <dbReference type="EMBL" id="CDW75651.1"/>
    </source>
</evidence>
<dbReference type="GO" id="GO:0019706">
    <property type="term" value="F:protein-cysteine S-palmitoyltransferase activity"/>
    <property type="evidence" value="ECO:0007669"/>
    <property type="project" value="UniProtKB-EC"/>
</dbReference>
<evidence type="ECO:0000313" key="12">
    <source>
        <dbReference type="Proteomes" id="UP000039865"/>
    </source>
</evidence>
<feature type="region of interest" description="Disordered" evidence="9">
    <location>
        <begin position="593"/>
        <end position="613"/>
    </location>
</feature>
<evidence type="ECO:0000256" key="2">
    <source>
        <dbReference type="ARBA" id="ARBA00022692"/>
    </source>
</evidence>
<dbReference type="PANTHER" id="PTHR24161:SF85">
    <property type="entry name" value="PALMITOYLTRANSFERASE HIP14"/>
    <property type="match status" value="1"/>
</dbReference>
<dbReference type="OMA" id="YLIMLYP"/>
<dbReference type="InterPro" id="IPR036770">
    <property type="entry name" value="Ankyrin_rpt-contain_sf"/>
</dbReference>
<feature type="compositionally biased region" description="Low complexity" evidence="9">
    <location>
        <begin position="593"/>
        <end position="612"/>
    </location>
</feature>
<comment type="catalytic activity">
    <reaction evidence="8">
        <text>L-cysteinyl-[protein] + hexadecanoyl-CoA = S-hexadecanoyl-L-cysteinyl-[protein] + CoA</text>
        <dbReference type="Rhea" id="RHEA:36683"/>
        <dbReference type="Rhea" id="RHEA-COMP:10131"/>
        <dbReference type="Rhea" id="RHEA-COMP:11032"/>
        <dbReference type="ChEBI" id="CHEBI:29950"/>
        <dbReference type="ChEBI" id="CHEBI:57287"/>
        <dbReference type="ChEBI" id="CHEBI:57379"/>
        <dbReference type="ChEBI" id="CHEBI:74151"/>
        <dbReference type="EC" id="2.3.1.225"/>
    </reaction>
</comment>
<evidence type="ECO:0000256" key="9">
    <source>
        <dbReference type="SAM" id="MobiDB-lite"/>
    </source>
</evidence>
<feature type="transmembrane region" description="Helical" evidence="8">
    <location>
        <begin position="550"/>
        <end position="575"/>
    </location>
</feature>
<dbReference type="Gene3D" id="1.25.40.20">
    <property type="entry name" value="Ankyrin repeat-containing domain"/>
    <property type="match status" value="1"/>
</dbReference>
<feature type="repeat" description="ANK" evidence="7">
    <location>
        <begin position="210"/>
        <end position="242"/>
    </location>
</feature>
<dbReference type="PROSITE" id="PS50216">
    <property type="entry name" value="DHHC"/>
    <property type="match status" value="1"/>
</dbReference>
<dbReference type="PROSITE" id="PS50088">
    <property type="entry name" value="ANK_REPEAT"/>
    <property type="match status" value="2"/>
</dbReference>
<keyword evidence="8" id="KW-0012">Acyltransferase</keyword>
<comment type="similarity">
    <text evidence="8">Belongs to the DHHC palmitoyltransferase family.</text>
</comment>
<evidence type="ECO:0000259" key="10">
    <source>
        <dbReference type="Pfam" id="PF01529"/>
    </source>
</evidence>
<feature type="compositionally biased region" description="Polar residues" evidence="9">
    <location>
        <begin position="36"/>
        <end position="50"/>
    </location>
</feature>
<feature type="transmembrane region" description="Helical" evidence="8">
    <location>
        <begin position="397"/>
        <end position="430"/>
    </location>
</feature>
<dbReference type="Pfam" id="PF01529">
    <property type="entry name" value="DHHC"/>
    <property type="match status" value="1"/>
</dbReference>
<dbReference type="Pfam" id="PF12796">
    <property type="entry name" value="Ank_2"/>
    <property type="match status" value="1"/>
</dbReference>
<accession>A0A078A0C5</accession>
<keyword evidence="8" id="KW-0808">Transferase</keyword>
<dbReference type="Pfam" id="PF00023">
    <property type="entry name" value="Ank"/>
    <property type="match status" value="1"/>
</dbReference>
<feature type="domain" description="Palmitoyltransferase DHHC" evidence="10">
    <location>
        <begin position="459"/>
        <end position="590"/>
    </location>
</feature>
<gene>
    <name evidence="11" type="primary">Contig5190.g5561</name>
    <name evidence="11" type="ORF">STYLEM_4644</name>
</gene>
<protein>
    <recommendedName>
        <fullName evidence="8">Palmitoyltransferase</fullName>
        <ecNumber evidence="8">2.3.1.225</ecNumber>
    </recommendedName>
</protein>
<dbReference type="SUPFAM" id="SSF48403">
    <property type="entry name" value="Ankyrin repeat"/>
    <property type="match status" value="1"/>
</dbReference>
<feature type="region of interest" description="Disordered" evidence="9">
    <location>
        <begin position="1"/>
        <end position="64"/>
    </location>
</feature>
<keyword evidence="2 8" id="KW-0812">Transmembrane</keyword>
<keyword evidence="6 8" id="KW-0472">Membrane</keyword>
<dbReference type="SMART" id="SM00248">
    <property type="entry name" value="ANK"/>
    <property type="match status" value="4"/>
</dbReference>
<evidence type="ECO:0000256" key="3">
    <source>
        <dbReference type="ARBA" id="ARBA00022737"/>
    </source>
</evidence>
<keyword evidence="3" id="KW-0677">Repeat</keyword>
<feature type="repeat" description="ANK" evidence="7">
    <location>
        <begin position="309"/>
        <end position="345"/>
    </location>
</feature>
<keyword evidence="12" id="KW-1185">Reference proteome</keyword>
<dbReference type="OrthoDB" id="163438at2759"/>
<dbReference type="InParanoid" id="A0A078A0C5"/>
<evidence type="ECO:0000256" key="7">
    <source>
        <dbReference type="PROSITE-ProRule" id="PRU00023"/>
    </source>
</evidence>
<dbReference type="PROSITE" id="PS50297">
    <property type="entry name" value="ANK_REP_REGION"/>
    <property type="match status" value="1"/>
</dbReference>
<comment type="domain">
    <text evidence="8">The DHHC domain is required for palmitoyltransferase activity.</text>
</comment>
<keyword evidence="5 7" id="KW-0040">ANK repeat</keyword>
<evidence type="ECO:0000256" key="6">
    <source>
        <dbReference type="ARBA" id="ARBA00023136"/>
    </source>
</evidence>
<reference evidence="11 12" key="1">
    <citation type="submission" date="2014-06" db="EMBL/GenBank/DDBJ databases">
        <authorList>
            <person name="Swart Estienne"/>
        </authorList>
    </citation>
    <scope>NUCLEOTIDE SEQUENCE [LARGE SCALE GENOMIC DNA]</scope>
    <source>
        <strain evidence="11 12">130c</strain>
    </source>
</reference>
<sequence>MAHSPNHISYDPKSSDQKVHSNTQNNKKNHAMSVDQDLNQPLINKSSQNTQHKKSNFKHESFKQSASVNEVDSFDSNTFVSGLGVQNSGMRAEDADVFLDDSAFSQKNSQAYESLKKIKKSRQDQMKMREVSEKAFQLIETRDKMGLMRFLDQNQTVPIIDLVDARGYTLLHMICFKNIEDLIYPLMEKVQQIYTQTQIKLWINYKTEEDGFTALHFGSFRGNINIIKLLLENGADMHMRNNFGINVLHVAAQGDQPISLYYFKEKGIDITSKDNRNSTPMHWACYSRSEIALCYLLSWVKDLDEQDIEGFTPLHLAVKSVEQLRSTRPVRSLLIRGSSRNARDKQGRKPVDLVDQISIPSLQQELRSMLKEPKGCTCFMIKTPLKLMRKSASTPTFFLGLILINYILLFLFVLPLTTAAFVMAILFFMLSQGVDPGYLRKPQNITFLSMLQTFDPVLLCPDCEVIRTTRSRHCSICNRCVERFDHHCPWVNNCVGIKNHHFFMMFLVSITLVLLSVLVTVSVTLNEFNEELISENFLILLPRDTYNKNLFYFGAIINLITSAFFLLPVMLLTLIQLRNFCVNKTTNERFARRVSTSQSESASRTSSMASSVNNTTLDDSMISQQLSRGGPCGFLSNCSQMCFNHQMVDQSKLFNEQMQIVNPQYSSQHKVINDSIEEDLTQSYDQKQAINYSKSSDESTSRSRL</sequence>
<dbReference type="Proteomes" id="UP000039865">
    <property type="component" value="Unassembled WGS sequence"/>
</dbReference>
<comment type="subcellular location">
    <subcellularLocation>
        <location evidence="1">Membrane</location>
        <topology evidence="1">Multi-pass membrane protein</topology>
    </subcellularLocation>
</comment>
<evidence type="ECO:0000256" key="4">
    <source>
        <dbReference type="ARBA" id="ARBA00022989"/>
    </source>
</evidence>